<feature type="compositionally biased region" description="Gly residues" evidence="1">
    <location>
        <begin position="14"/>
        <end position="25"/>
    </location>
</feature>
<accession>A0A138ZZ11</accession>
<feature type="compositionally biased region" description="Pro residues" evidence="1">
    <location>
        <begin position="460"/>
        <end position="478"/>
    </location>
</feature>
<dbReference type="OMA" id="DNTVHAR"/>
<feature type="compositionally biased region" description="Pro residues" evidence="1">
    <location>
        <begin position="324"/>
        <end position="339"/>
    </location>
</feature>
<feature type="compositionally biased region" description="Gly residues" evidence="1">
    <location>
        <begin position="509"/>
        <end position="519"/>
    </location>
</feature>
<feature type="region of interest" description="Disordered" evidence="1">
    <location>
        <begin position="1"/>
        <end position="73"/>
    </location>
</feature>
<feature type="region of interest" description="Disordered" evidence="1">
    <location>
        <begin position="222"/>
        <end position="275"/>
    </location>
</feature>
<feature type="compositionally biased region" description="Gly residues" evidence="1">
    <location>
        <begin position="552"/>
        <end position="571"/>
    </location>
</feature>
<reference evidence="2 3" key="1">
    <citation type="journal article" date="2015" name="Genome Biol. Evol.">
        <title>Phylogenomic analyses indicate that early fungi evolved digesting cell walls of algal ancestors of land plants.</title>
        <authorList>
            <person name="Chang Y."/>
            <person name="Wang S."/>
            <person name="Sekimoto S."/>
            <person name="Aerts A.L."/>
            <person name="Choi C."/>
            <person name="Clum A."/>
            <person name="LaButti K.M."/>
            <person name="Lindquist E.A."/>
            <person name="Yee Ngan C."/>
            <person name="Ohm R.A."/>
            <person name="Salamov A.A."/>
            <person name="Grigoriev I.V."/>
            <person name="Spatafora J.W."/>
            <person name="Berbee M.L."/>
        </authorList>
    </citation>
    <scope>NUCLEOTIDE SEQUENCE [LARGE SCALE GENOMIC DNA]</scope>
    <source>
        <strain evidence="2 3">JEL478</strain>
    </source>
</reference>
<sequence>MATGQRATRVLQRGGDGSGGGGGGGDDGDDGGGGDVDGSGDASWTSSRLAAQPSASLDASLSQSTATFPSLSSASSSSLSLALALPASHPSPNATRYTSQSGPFALSSSTVEALIHADQNQHTFAKMCARSGSADSCEMPCTPWNASSESITGTAVVTTPNNDDEPKIHIASSSPWYSFMSPPSSASARANTIPSSSTALLNSSARTKEVFDDGTVLQWVWPHSSSSHPHSDQPDRPPNPTYPSPTPATPKHHSYATLDDCDSPDLMPRAPSVGQINRTVVALSRQSDMDSATDPQRAGKGNRTAILAALKPSSPSLLSLDPVPLIPPPTNPPNSPPTSPTSLRTNSTARRPAWGTGTPPRPLTIPLPSTLSSTSWPRLDALPAPASKPHPTTHSRGPSQTSYSRIPSAPLRRGSTTSTVSSSSASSSSASSTSAPRPPTASYAAGVGVRVKRTSVHPWDNPPPPPPKLRSRVPTPPDDPVDVSGVGFKVDCWLDPAVGQKRARVRRGSGSGAGGGGDGSECESGNSSGGEGGEGASGGGRTGSRAGRNGSVSGGEGGEGGRSGGGTGSGSSKGRSGSESDGGRGGARGMAVGTKDGKRGQRQQSQDAKGKKNAKNERRAQGGMRERTAQG</sequence>
<feature type="compositionally biased region" description="Polar residues" evidence="1">
    <location>
        <begin position="390"/>
        <end position="405"/>
    </location>
</feature>
<evidence type="ECO:0000313" key="2">
    <source>
        <dbReference type="EMBL" id="KXS09752.1"/>
    </source>
</evidence>
<name>A0A138ZZ11_GONPJ</name>
<feature type="compositionally biased region" description="Low complexity" evidence="1">
    <location>
        <begin position="314"/>
        <end position="323"/>
    </location>
</feature>
<proteinExistence type="predicted"/>
<evidence type="ECO:0000256" key="1">
    <source>
        <dbReference type="SAM" id="MobiDB-lite"/>
    </source>
</evidence>
<gene>
    <name evidence="2" type="ORF">M427DRAFT_75006</name>
</gene>
<organism evidence="2 3">
    <name type="scientific">Gonapodya prolifera (strain JEL478)</name>
    <name type="common">Monoblepharis prolifera</name>
    <dbReference type="NCBI Taxonomy" id="1344416"/>
    <lineage>
        <taxon>Eukaryota</taxon>
        <taxon>Fungi</taxon>
        <taxon>Fungi incertae sedis</taxon>
        <taxon>Chytridiomycota</taxon>
        <taxon>Chytridiomycota incertae sedis</taxon>
        <taxon>Monoblepharidomycetes</taxon>
        <taxon>Monoblepharidales</taxon>
        <taxon>Gonapodyaceae</taxon>
        <taxon>Gonapodya</taxon>
    </lineage>
</organism>
<feature type="compositionally biased region" description="Pro residues" evidence="1">
    <location>
        <begin position="236"/>
        <end position="248"/>
    </location>
</feature>
<feature type="compositionally biased region" description="Basic and acidic residues" evidence="1">
    <location>
        <begin position="608"/>
        <end position="631"/>
    </location>
</feature>
<feature type="compositionally biased region" description="Low complexity" evidence="1">
    <location>
        <begin position="366"/>
        <end position="379"/>
    </location>
</feature>
<feature type="compositionally biased region" description="Low complexity" evidence="1">
    <location>
        <begin position="415"/>
        <end position="445"/>
    </location>
</feature>
<feature type="region of interest" description="Disordered" evidence="1">
    <location>
        <begin position="314"/>
        <end position="631"/>
    </location>
</feature>
<feature type="compositionally biased region" description="Polar residues" evidence="1">
    <location>
        <begin position="42"/>
        <end position="68"/>
    </location>
</feature>
<evidence type="ECO:0000313" key="3">
    <source>
        <dbReference type="Proteomes" id="UP000070544"/>
    </source>
</evidence>
<dbReference type="EMBL" id="KQ965850">
    <property type="protein sequence ID" value="KXS09752.1"/>
    <property type="molecule type" value="Genomic_DNA"/>
</dbReference>
<feature type="compositionally biased region" description="Gly residues" evidence="1">
    <location>
        <begin position="527"/>
        <end position="542"/>
    </location>
</feature>
<protein>
    <submittedName>
        <fullName evidence="2">Uncharacterized protein</fullName>
    </submittedName>
</protein>
<keyword evidence="3" id="KW-1185">Reference proteome</keyword>
<dbReference type="AlphaFoldDB" id="A0A138ZZ11"/>
<dbReference type="Proteomes" id="UP000070544">
    <property type="component" value="Unassembled WGS sequence"/>
</dbReference>